<feature type="compositionally biased region" description="Polar residues" evidence="1">
    <location>
        <begin position="309"/>
        <end position="324"/>
    </location>
</feature>
<proteinExistence type="predicted"/>
<reference evidence="2 3" key="1">
    <citation type="submission" date="2011-08" db="EMBL/GenBank/DDBJ databases">
        <title>The Genome Sequence of Plasmodium vivax Brazil I.</title>
        <authorList>
            <consortium name="The Broad Institute Genome Sequencing Platform"/>
            <consortium name="The Broad Institute Genome Sequencing Center for Infectious Disease"/>
            <person name="Neafsey D."/>
            <person name="Carlton J."/>
            <person name="Barnwell J."/>
            <person name="Collins W."/>
            <person name="Escalante A."/>
            <person name="Mullikin J."/>
            <person name="Saul A."/>
            <person name="Guigo R."/>
            <person name="Camara F."/>
            <person name="Young S.K."/>
            <person name="Zeng Q."/>
            <person name="Gargeya S."/>
            <person name="Fitzgerald M."/>
            <person name="Haas B."/>
            <person name="Abouelleil A."/>
            <person name="Alvarado L."/>
            <person name="Arachchi H.M."/>
            <person name="Berlin A."/>
            <person name="Brown A."/>
            <person name="Chapman S.B."/>
            <person name="Chen Z."/>
            <person name="Dunbar C."/>
            <person name="Freedman E."/>
            <person name="Gearin G."/>
            <person name="Gellesch M."/>
            <person name="Goldberg J."/>
            <person name="Griggs A."/>
            <person name="Gujja S."/>
            <person name="Heiman D."/>
            <person name="Howarth C."/>
            <person name="Larson L."/>
            <person name="Lui A."/>
            <person name="MacDonald P.J.P."/>
            <person name="Montmayeur A."/>
            <person name="Murphy C."/>
            <person name="Neiman D."/>
            <person name="Pearson M."/>
            <person name="Priest M."/>
            <person name="Roberts A."/>
            <person name="Saif S."/>
            <person name="Shea T."/>
            <person name="Shenoy N."/>
            <person name="Sisk P."/>
            <person name="Stolte C."/>
            <person name="Sykes S."/>
            <person name="Wortman J."/>
            <person name="Nusbaum C."/>
            <person name="Birren B."/>
        </authorList>
    </citation>
    <scope>NUCLEOTIDE SEQUENCE [LARGE SCALE GENOMIC DNA]</scope>
    <source>
        <strain evidence="2 3">Brazil I</strain>
    </source>
</reference>
<organism evidence="2 3">
    <name type="scientific">Plasmodium vivax (strain Brazil I)</name>
    <dbReference type="NCBI Taxonomy" id="1033975"/>
    <lineage>
        <taxon>Eukaryota</taxon>
        <taxon>Sar</taxon>
        <taxon>Alveolata</taxon>
        <taxon>Apicomplexa</taxon>
        <taxon>Aconoidasida</taxon>
        <taxon>Haemosporida</taxon>
        <taxon>Plasmodiidae</taxon>
        <taxon>Plasmodium</taxon>
        <taxon>Plasmodium (Plasmodium)</taxon>
    </lineage>
</organism>
<evidence type="ECO:0000256" key="1">
    <source>
        <dbReference type="SAM" id="MobiDB-lite"/>
    </source>
</evidence>
<dbReference type="AlphaFoldDB" id="A0A0J9T0B9"/>
<dbReference type="OrthoDB" id="389114at2759"/>
<accession>A0A0J9T0B9</accession>
<evidence type="ECO:0008006" key="4">
    <source>
        <dbReference type="Google" id="ProtNLM"/>
    </source>
</evidence>
<feature type="region of interest" description="Disordered" evidence="1">
    <location>
        <begin position="295"/>
        <end position="324"/>
    </location>
</feature>
<name>A0A0J9T0B9_PLAV1</name>
<dbReference type="Proteomes" id="UP000053327">
    <property type="component" value="Unassembled WGS sequence"/>
</dbReference>
<dbReference type="EMBL" id="KQ234761">
    <property type="protein sequence ID" value="KMZ88569.1"/>
    <property type="molecule type" value="Genomic_DNA"/>
</dbReference>
<protein>
    <recommendedName>
        <fullName evidence="4">Variable surface protein</fullName>
    </recommendedName>
</protein>
<evidence type="ECO:0000313" key="2">
    <source>
        <dbReference type="EMBL" id="KMZ88569.1"/>
    </source>
</evidence>
<gene>
    <name evidence="2" type="ORF">PVBG_04778</name>
</gene>
<evidence type="ECO:0000313" key="3">
    <source>
        <dbReference type="Proteomes" id="UP000053327"/>
    </source>
</evidence>
<sequence>MTIEIISIKNIIICKYGITLIDCKNLIDLNISYTFLDIVWNRYNEFDKPVEGDKHEHWYHTFCDPFMTKLRDNNEQHKNFCLKLIRNLGHYSENLKFLKFKHEDCTNLNNWVYNSKKKYDIPDNIITECFDDYKTFMDKTYNISRCSYYSYDDIYEEPINIIILNIFVNNIDIIQDTLNGEYISTNFPLRKYICECIKIYKAMNPIYCPKSDAKSEKSNKTCEMLNTFKNTYESYLSATSNKNYKIKSLDNDEVEYLAMCTQDKPRSELTPEGHRTLSELASLNRVRAADTEEISSYEGAKTNAADRLTPSTEANVQNQGNSMSRTVSTAVGTVAGASSILALLYKVNKNFYLNI</sequence>